<evidence type="ECO:0000313" key="1">
    <source>
        <dbReference type="EMBL" id="ETV66099.1"/>
    </source>
</evidence>
<dbReference type="VEuPathDB" id="FungiDB:H257_17355"/>
<gene>
    <name evidence="1" type="ORF">H257_17355</name>
</gene>
<name>W4FGX3_APHAT</name>
<proteinExistence type="predicted"/>
<dbReference type="RefSeq" id="XP_009844428.1">
    <property type="nucleotide sequence ID" value="XM_009846126.1"/>
</dbReference>
<dbReference type="GeneID" id="20819351"/>
<dbReference type="EMBL" id="KI913217">
    <property type="protein sequence ID" value="ETV66099.1"/>
    <property type="molecule type" value="Genomic_DNA"/>
</dbReference>
<accession>W4FGX3</accession>
<protein>
    <submittedName>
        <fullName evidence="1">Uncharacterized protein</fullName>
    </submittedName>
</protein>
<reference evidence="1" key="1">
    <citation type="submission" date="2013-12" db="EMBL/GenBank/DDBJ databases">
        <title>The Genome Sequence of Aphanomyces astaci APO3.</title>
        <authorList>
            <consortium name="The Broad Institute Genomics Platform"/>
            <person name="Russ C."/>
            <person name="Tyler B."/>
            <person name="van West P."/>
            <person name="Dieguez-Uribeondo J."/>
            <person name="Young S.K."/>
            <person name="Zeng Q."/>
            <person name="Gargeya S."/>
            <person name="Fitzgerald M."/>
            <person name="Abouelleil A."/>
            <person name="Alvarado L."/>
            <person name="Chapman S.B."/>
            <person name="Gainer-Dewar J."/>
            <person name="Goldberg J."/>
            <person name="Griggs A."/>
            <person name="Gujja S."/>
            <person name="Hansen M."/>
            <person name="Howarth C."/>
            <person name="Imamovic A."/>
            <person name="Ireland A."/>
            <person name="Larimer J."/>
            <person name="McCowan C."/>
            <person name="Murphy C."/>
            <person name="Pearson M."/>
            <person name="Poon T.W."/>
            <person name="Priest M."/>
            <person name="Roberts A."/>
            <person name="Saif S."/>
            <person name="Shea T."/>
            <person name="Sykes S."/>
            <person name="Wortman J."/>
            <person name="Nusbaum C."/>
            <person name="Birren B."/>
        </authorList>
    </citation>
    <scope>NUCLEOTIDE SEQUENCE [LARGE SCALE GENOMIC DNA]</scope>
    <source>
        <strain evidence="1">APO3</strain>
    </source>
</reference>
<dbReference type="AlphaFoldDB" id="W4FGX3"/>
<organism evidence="1">
    <name type="scientific">Aphanomyces astaci</name>
    <name type="common">Crayfish plague agent</name>
    <dbReference type="NCBI Taxonomy" id="112090"/>
    <lineage>
        <taxon>Eukaryota</taxon>
        <taxon>Sar</taxon>
        <taxon>Stramenopiles</taxon>
        <taxon>Oomycota</taxon>
        <taxon>Saprolegniomycetes</taxon>
        <taxon>Saprolegniales</taxon>
        <taxon>Verrucalvaceae</taxon>
        <taxon>Aphanomyces</taxon>
    </lineage>
</organism>
<sequence>MREFSSLILVGTDIGYFSTYLNAVKSQVMVIGVSTPRERQCQCGATHSYVATGAASTPPKATVGSDVAYKLFDTSPMVKLDTSLLRGILASLSNVDLCAPPHVSMFVGQRAARTRSHKGEKVCGILH</sequence>